<protein>
    <submittedName>
        <fullName evidence="7">Curli biogenesis system outer membrane secretion channel CsgG</fullName>
    </submittedName>
</protein>
<sequence length="356" mass="37684">MMNKTALLPLALALLALPCLAQKSKKEPVAPPAPSLPPLPPVQGPKKRLAVGPLEVKVQTVQVSVPSISQPGQLTNAVVQIQASELGTGLSDMLATALVSADRFVLLDRLNLEDIIKERNLGQAPGATPEMVETSSVVASKLLGAQVMIRGAVTELAFKKSSNTLGGALGKLAEGVEDKSDAMAAIDLKLVDIGTGQILDSIRAEGHVETKVKSLRLSLGDFKMGRDSLNSSPLGQAARKAIIEGVRLICERMEKIPWQGKVARVVGEGDSAILYLSAGREAGLKEGDILELYRPGETIIDPDTKLVLGQIEGKVVGKCRITRILDKNLSTAKVTEGTLPEVGDQVRFLAPQKVLP</sequence>
<accession>A0A7W9SLA5</accession>
<dbReference type="PANTHER" id="PTHR41164:SF1">
    <property type="entry name" value="CURLI PRODUCTION ASSEMBLY_TRANSPORT COMPONENT CSGG"/>
    <property type="match status" value="1"/>
</dbReference>
<evidence type="ECO:0000313" key="7">
    <source>
        <dbReference type="EMBL" id="MBB6048415.1"/>
    </source>
</evidence>
<dbReference type="AlphaFoldDB" id="A0A7W9SLA5"/>
<name>A0A7W9SLA5_ARMRO</name>
<dbReference type="InterPro" id="IPR005534">
    <property type="entry name" value="Curli_assmbl/transp-comp_CsgG"/>
</dbReference>
<reference evidence="7 8" key="1">
    <citation type="submission" date="2020-08" db="EMBL/GenBank/DDBJ databases">
        <title>Genomic Encyclopedia of Type Strains, Phase IV (KMG-IV): sequencing the most valuable type-strain genomes for metagenomic binning, comparative biology and taxonomic classification.</title>
        <authorList>
            <person name="Goeker M."/>
        </authorList>
    </citation>
    <scope>NUCLEOTIDE SEQUENCE [LARGE SCALE GENOMIC DNA]</scope>
    <source>
        <strain evidence="7 8">DSM 23562</strain>
    </source>
</reference>
<dbReference type="Proteomes" id="UP000520814">
    <property type="component" value="Unassembled WGS sequence"/>
</dbReference>
<keyword evidence="2 6" id="KW-0732">Signal</keyword>
<dbReference type="GO" id="GO:0030288">
    <property type="term" value="C:outer membrane-bounded periplasmic space"/>
    <property type="evidence" value="ECO:0007669"/>
    <property type="project" value="InterPro"/>
</dbReference>
<dbReference type="RefSeq" id="WP_184191988.1">
    <property type="nucleotide sequence ID" value="NZ_JACHGW010000001.1"/>
</dbReference>
<comment type="caution">
    <text evidence="7">The sequence shown here is derived from an EMBL/GenBank/DDBJ whole genome shotgun (WGS) entry which is preliminary data.</text>
</comment>
<feature type="chain" id="PRO_5030859401" evidence="6">
    <location>
        <begin position="22"/>
        <end position="356"/>
    </location>
</feature>
<keyword evidence="3" id="KW-0472">Membrane</keyword>
<dbReference type="Gene3D" id="3.40.50.10610">
    <property type="entry name" value="ABC-type transport auxiliary lipoprotein component"/>
    <property type="match status" value="1"/>
</dbReference>
<evidence type="ECO:0000256" key="1">
    <source>
        <dbReference type="ARBA" id="ARBA00022475"/>
    </source>
</evidence>
<dbReference type="Pfam" id="PF03783">
    <property type="entry name" value="CsgG"/>
    <property type="match status" value="1"/>
</dbReference>
<dbReference type="PANTHER" id="PTHR41164">
    <property type="entry name" value="CURLI PRODUCTION ASSEMBLY/TRANSPORT COMPONENT CSGG"/>
    <property type="match status" value="1"/>
</dbReference>
<feature type="signal peptide" evidence="6">
    <location>
        <begin position="1"/>
        <end position="21"/>
    </location>
</feature>
<proteinExistence type="predicted"/>
<evidence type="ECO:0000256" key="6">
    <source>
        <dbReference type="SAM" id="SignalP"/>
    </source>
</evidence>
<keyword evidence="4" id="KW-0564">Palmitate</keyword>
<keyword evidence="8" id="KW-1185">Reference proteome</keyword>
<gene>
    <name evidence="7" type="ORF">HNQ39_000177</name>
</gene>
<evidence type="ECO:0000256" key="4">
    <source>
        <dbReference type="ARBA" id="ARBA00023139"/>
    </source>
</evidence>
<dbReference type="EMBL" id="JACHGW010000001">
    <property type="protein sequence ID" value="MBB6048415.1"/>
    <property type="molecule type" value="Genomic_DNA"/>
</dbReference>
<keyword evidence="5" id="KW-0449">Lipoprotein</keyword>
<evidence type="ECO:0000256" key="5">
    <source>
        <dbReference type="ARBA" id="ARBA00023288"/>
    </source>
</evidence>
<evidence type="ECO:0000256" key="3">
    <source>
        <dbReference type="ARBA" id="ARBA00023136"/>
    </source>
</evidence>
<keyword evidence="1" id="KW-1003">Cell membrane</keyword>
<evidence type="ECO:0000313" key="8">
    <source>
        <dbReference type="Proteomes" id="UP000520814"/>
    </source>
</evidence>
<evidence type="ECO:0000256" key="2">
    <source>
        <dbReference type="ARBA" id="ARBA00022729"/>
    </source>
</evidence>
<organism evidence="7 8">
    <name type="scientific">Armatimonas rosea</name>
    <dbReference type="NCBI Taxonomy" id="685828"/>
    <lineage>
        <taxon>Bacteria</taxon>
        <taxon>Bacillati</taxon>
        <taxon>Armatimonadota</taxon>
        <taxon>Armatimonadia</taxon>
        <taxon>Armatimonadales</taxon>
        <taxon>Armatimonadaceae</taxon>
        <taxon>Armatimonas</taxon>
    </lineage>
</organism>